<dbReference type="SUPFAM" id="SSF51126">
    <property type="entry name" value="Pectin lyase-like"/>
    <property type="match status" value="2"/>
</dbReference>
<evidence type="ECO:0000259" key="15">
    <source>
        <dbReference type="PROSITE" id="PS51820"/>
    </source>
</evidence>
<dbReference type="PROSITE" id="PS51820">
    <property type="entry name" value="PA14"/>
    <property type="match status" value="1"/>
</dbReference>
<keyword evidence="6 13" id="KW-0732">Signal</keyword>
<feature type="chain" id="PRO_5047121480" description="Fibrocystin-L" evidence="13">
    <location>
        <begin position="19"/>
        <end position="4288"/>
    </location>
</feature>
<dbReference type="InterPro" id="IPR019316">
    <property type="entry name" value="G8_domain"/>
</dbReference>
<evidence type="ECO:0000256" key="7">
    <source>
        <dbReference type="ARBA" id="ARBA00022737"/>
    </source>
</evidence>
<dbReference type="Pfam" id="PF10162">
    <property type="entry name" value="G8"/>
    <property type="match status" value="2"/>
</dbReference>
<keyword evidence="5" id="KW-0812">Transmembrane</keyword>
<dbReference type="Gene3D" id="2.160.20.10">
    <property type="entry name" value="Single-stranded right-handed beta-helix, Pectin lyase-like"/>
    <property type="match status" value="2"/>
</dbReference>
<feature type="domain" description="G8" evidence="14">
    <location>
        <begin position="2129"/>
        <end position="2252"/>
    </location>
</feature>
<dbReference type="InterPro" id="IPR011658">
    <property type="entry name" value="PA14_dom"/>
</dbReference>
<dbReference type="InterPro" id="IPR014756">
    <property type="entry name" value="Ig_E-set"/>
</dbReference>
<dbReference type="InterPro" id="IPR011050">
    <property type="entry name" value="Pectin_lyase_fold/virulence"/>
</dbReference>
<dbReference type="InterPro" id="IPR052387">
    <property type="entry name" value="Fibrocystin"/>
</dbReference>
<evidence type="ECO:0000256" key="13">
    <source>
        <dbReference type="SAM" id="SignalP"/>
    </source>
</evidence>
<reference evidence="16 17" key="1">
    <citation type="submission" date="2024-02" db="EMBL/GenBank/DDBJ databases">
        <authorList>
            <person name="Daric V."/>
            <person name="Darras S."/>
        </authorList>
    </citation>
    <scope>NUCLEOTIDE SEQUENCE [LARGE SCALE GENOMIC DNA]</scope>
</reference>
<comment type="subcellular location">
    <subcellularLocation>
        <location evidence="2">Cell membrane</location>
    </subcellularLocation>
    <subcellularLocation>
        <location evidence="3">Cell projection</location>
    </subcellularLocation>
    <subcellularLocation>
        <location evidence="1">Membrane</location>
        <topology evidence="1">Single-pass membrane protein</topology>
    </subcellularLocation>
</comment>
<keyword evidence="8" id="KW-1133">Transmembrane helix</keyword>
<evidence type="ECO:0000256" key="1">
    <source>
        <dbReference type="ARBA" id="ARBA00004167"/>
    </source>
</evidence>
<keyword evidence="11" id="KW-0966">Cell projection</keyword>
<feature type="domain" description="G8" evidence="14">
    <location>
        <begin position="2992"/>
        <end position="3123"/>
    </location>
</feature>
<dbReference type="InterPro" id="IPR006626">
    <property type="entry name" value="PbH1"/>
</dbReference>
<evidence type="ECO:0000256" key="5">
    <source>
        <dbReference type="ARBA" id="ARBA00022692"/>
    </source>
</evidence>
<evidence type="ECO:0000256" key="2">
    <source>
        <dbReference type="ARBA" id="ARBA00004236"/>
    </source>
</evidence>
<dbReference type="Gene3D" id="2.60.40.10">
    <property type="entry name" value="Immunoglobulins"/>
    <property type="match status" value="13"/>
</dbReference>
<evidence type="ECO:0000313" key="16">
    <source>
        <dbReference type="EMBL" id="CAK8682963.1"/>
    </source>
</evidence>
<keyword evidence="4" id="KW-1003">Cell membrane</keyword>
<dbReference type="SMART" id="SM00429">
    <property type="entry name" value="IPT"/>
    <property type="match status" value="12"/>
</dbReference>
<evidence type="ECO:0000256" key="12">
    <source>
        <dbReference type="SAM" id="MobiDB-lite"/>
    </source>
</evidence>
<dbReference type="Pfam" id="PF07691">
    <property type="entry name" value="PA14"/>
    <property type="match status" value="1"/>
</dbReference>
<dbReference type="EMBL" id="CAWYQH010000096">
    <property type="protein sequence ID" value="CAK8682963.1"/>
    <property type="molecule type" value="Genomic_DNA"/>
</dbReference>
<dbReference type="Pfam" id="PF24606">
    <property type="entry name" value="CEMIP_beta-hel"/>
    <property type="match status" value="1"/>
</dbReference>
<dbReference type="Pfam" id="PF01833">
    <property type="entry name" value="TIG"/>
    <property type="match status" value="12"/>
</dbReference>
<dbReference type="SMART" id="SM01225">
    <property type="entry name" value="G8"/>
    <property type="match status" value="2"/>
</dbReference>
<evidence type="ECO:0000256" key="3">
    <source>
        <dbReference type="ARBA" id="ARBA00004316"/>
    </source>
</evidence>
<dbReference type="InterPro" id="IPR037524">
    <property type="entry name" value="PA14/GLEYA"/>
</dbReference>
<accession>A0ABP0FUF2</accession>
<proteinExistence type="predicted"/>
<keyword evidence="17" id="KW-1185">Reference proteome</keyword>
<dbReference type="InterPro" id="IPR013783">
    <property type="entry name" value="Ig-like_fold"/>
</dbReference>
<evidence type="ECO:0000256" key="9">
    <source>
        <dbReference type="ARBA" id="ARBA00023136"/>
    </source>
</evidence>
<dbReference type="CDD" id="cd00603">
    <property type="entry name" value="IPT_PCSR"/>
    <property type="match status" value="8"/>
</dbReference>
<protein>
    <recommendedName>
        <fullName evidence="18">Fibrocystin-L</fullName>
    </recommendedName>
</protein>
<evidence type="ECO:0000259" key="14">
    <source>
        <dbReference type="PROSITE" id="PS51484"/>
    </source>
</evidence>
<evidence type="ECO:0000256" key="4">
    <source>
        <dbReference type="ARBA" id="ARBA00022475"/>
    </source>
</evidence>
<dbReference type="SMART" id="SM00710">
    <property type="entry name" value="PbH1"/>
    <property type="match status" value="14"/>
</dbReference>
<evidence type="ECO:0008006" key="18">
    <source>
        <dbReference type="Google" id="ProtNLM"/>
    </source>
</evidence>
<evidence type="ECO:0000256" key="6">
    <source>
        <dbReference type="ARBA" id="ARBA00022729"/>
    </source>
</evidence>
<dbReference type="CDD" id="cd00102">
    <property type="entry name" value="IPT"/>
    <property type="match status" value="2"/>
</dbReference>
<evidence type="ECO:0000256" key="11">
    <source>
        <dbReference type="ARBA" id="ARBA00023273"/>
    </source>
</evidence>
<dbReference type="InterPro" id="IPR002909">
    <property type="entry name" value="IPT_dom"/>
</dbReference>
<dbReference type="PANTHER" id="PTHR46769:SF2">
    <property type="entry name" value="FIBROCYSTIN-L ISOFORM 2 PRECURSOR-RELATED"/>
    <property type="match status" value="1"/>
</dbReference>
<gene>
    <name evidence="16" type="ORF">CVLEPA_LOCUS14083</name>
</gene>
<feature type="domain" description="PA14" evidence="15">
    <location>
        <begin position="325"/>
        <end position="470"/>
    </location>
</feature>
<comment type="caution">
    <text evidence="16">The sequence shown here is derived from an EMBL/GenBank/DDBJ whole genome shotgun (WGS) entry which is preliminary data.</text>
</comment>
<dbReference type="InterPro" id="IPR012334">
    <property type="entry name" value="Pectin_lyas_fold"/>
</dbReference>
<sequence length="4288" mass="463588">MFWPRTFVVGLLWSAVNGQEDPTISSIQPRWGGRGGATRIQVFGSDFPSEFRLSGNVIKQVRLVSDHKEYECELHDAESDEKQTVCYTPIMTPGKYYVRMSIRGVALDDSKYCRGNKKSWSCLFRVHDSRTPLVNALNWTSGEPQNLINVYGRIYTNLVSSNEAEATNGNTASIIRVWSTSGKTCNLFGDSGEPHNIALNGDDGESNWGSFTCLLEGSYVGSQNISFIVDPGYSRSEPDNSIVYVDANDALYMLQTYAAINDVSPKTGSTLGGTTLTISGNFFDNSSGIEAQVLVGGQPCTVQSVTTTEITCITPEQPTDQKLYGGGRGFHLEGQFNQNDISVVVNSSSSDYWSYWTDKMDLNNIDGDNFVSRVRGFFVPSTTGQYRFTVLADDQIRFYINPTGNDPDGKELAIEQTTANRQKTSESLYTLTAGTEYYYEINHLEYNNGAKIKLSAYVDRTNYSPDQTGWSFNEVQHIKISSNVQREIQTIKFENWVTQTATQSTWTVMFSCSDTTTNCSGSLFHFSLFGTKSGAITFGATGDVVKAEVEKMVALAGEEVEVTQSVDEYNITFQSSRGQIPLVAESSNPSLSITLSETTTGVPDLATFTFSNNNLVSAPVTYATVSTSDVAAAVSSLFGPKCPNSLERGIGRTVGYYHDFESEGWTYGGVSTSEESFCGVRSVKNPTYIFNDNERVYALSRYPYVCFAYKGRISDLLRVSFTYVDSTKSSTEAVDNKNIFAVGLVDSAEEPQKFGLAPWLQGEGLRNYPSGRTFKVRSLQVGLVSSEDLYLDNVFIGGNLAFDDDEAREIALGFIIPSAVPHIKIESVEVTKNIDGYTMTFIPSDCGYNFPLLGFAFAETSETISTDHDKHVFGIDANTSPQVHVFRNNSASPPVTGTFDLSFGDSSYGQLTNLAANIEAEDLQIQLQTLPKIDHVEVTRSDNCHGYDYKVKFTSPNGDYPLMIINKTNLEPKTHSVDVEVTLGKDGGLYMSPIHGDFVRTAHEKPQVQVFINDIPSHCSGHFDDDSSTSCDFEWTSEATPVVTSVSPSSVSAGDVITIEGSGFTGTGSSAAVILFGEVPCDVTYIDDTNIRCQLGNSPSGEQPIALNIVGKGSPSIASGSSIAINVTGRINAISPNIGSQAGCTKVTITGSGYDSTSIVTIGGNPCSGPTAEYSRITCTAPDAPSIGLVPIVVTTGGIPLTMNDAYTYDSPSATITSISSNSFTVDGGTEVTITGSSFGITAGQVLIGDVAATLSSWSDTSINITTPSLAAGTYYLKVVVGEDGCAGFQQTVTYEFSVSSIAPDKGSLAGGTRVALTGSGFTENTAVSIDGVTCGDVSLTSSTLLTCVTKPGGMTHTVTNTGSHPTYGRGYAWNPSTVVVKVGDLLSVYWSISSLLDDAVIGLYSTNSPTNNTYNVEGFQVPASGEGQYQYRFNKVGKFHFGSGCVDGVACEIFMRLTVEVTDATNEAGNVVATLGEHTANCACDYTFDTAETPIVSNISPNTGTTATEITIQGTGFSTPTTVKVGGKTCEVTSTTTTAITCQILASEELAVGVYHPVVVNVGGKGDALLQMQSQINRSFALTPLITGVSPNMGSLAGGTKITIQGSGFTHKSVVVITKQQELCDVIEDESTYTSLVCITRAFIATKGNISVTVDVSDAQCAAGVDCSFEFADSATPVVTGRTTNEDFSALSLTLNGTNFGMDTSAVTVTLSSGMIMTSCTITSVTDTQIGCDLVSRLPVGANKISVSISGAKGFARFNDPSHKDVDSPTSISDLTPTTGSVNGGTTLTIIGNGFVKDDVTVQVGGVPCVITDVTLSKITCTTGAHTAGPVSVEVVSNGVTYPTVSYEYSNGATPTIANVSPVTGAGGDSLTLTGTQLGNVVGDVSVTVGGIECSVTSAGDTTLECTLGDREGGPASIEVIVTSLGLATASESILFRYNLHVHDFSPTTGSYGGSQLVTIDGAGFSNHTIVHICDLPCTLESNSSTQITCRTSANQDYVDSSSSTPCEVKVTNEAQMDDSAITAGSNYTYSGAQTPTVTGVSPERGGTGGGTEITITGSGLTLGTPLTVSIDESDCVISDFNDTSISCRTSSHKGSIKTKVTVRVGNLGIAMQDGADFFYIDRWSSVFTWGGDSLPTDEEFVIIQAGQTVLLDTHTAVLKMLLIDGGELIFDEAEDANVSLRAENILIVNNGRLQVGTEAEPYKGKAEIVMYGHLRSPELPIYGAKTLGLRSGTLDLHGRHIPNPWSVLAATADVGATQIILTLPATNWQVGDEIVIASTGTRHSQKENEKRKISNISPDLLTITMDSALEYKHLGVTEVLADGTEVEFRAEVGLLSRNIVFRGTNDVAWNDEIEACEAGFQTGQFATQTCFQGRFGEEAGSDQFGGSIFIHSSEPNSDEIEAKIENIEVTYVGQAFRLGRYPIHFHLMGDVSGMYVKRCAIHNTFNRAVTIHGTDNLLVESNVVYDVMGGAIFIEDGIETGNIIQYNMVVFVRQSTSLLNDDITPAAFWVTNPNNTVRHNHAAGGTHFGFWYRMHEHPDGPFYTPTVCQQKVELGEFRNNTVHSQGWFGLWIFESYFPMKGSSCTSTEPSPAKFDSLTTWHCEKGAEWVNCGAIQFNNFVMVNNEDTGIDIKLISGTAWGDAKITNVTIVGHSPQSDATSTKTGITLPFAPGLFVDGAKFFNFDDGGVALKGTTVQGKCVDLCGGFYFWFQHIKYYSVTKRVHWRWTHEGVLVDRDGSLTADASGAPGTAGTTVVPYTGLVNTDDCPIASGDVYSSGVVPSAICTGGKRFHRFALNNPVPGSLRGKDMVFVNDHGNATSSFMKKRLTHAPGWMALLPSKEEILIYFKDGEQFTNITYNSKIYDLMENDYVIVKHKLTQTPDVIQINEQGNTSVGDTSPLTASSQNLDWHFAVDTKELSIMVSGRRESSSRKRRSSLGVTGDIYSHVPVSPTIYRCYYEDCIGPVSAEEIPPSRERPSDYHLWSTSTNPCLFWSSDKQIVTVGRTYVTLDGSDSECWVVVDVAVINVTHLTIHGVLEFSNDHGPDVIALSIETILVLNGRIIAGITETEIFNKDLTVELRGNHSTPRVTLEEINLGSKAIGCFGGCDFHGKKRSPSWTRLAQTVTAGTNQIIVQDVVDWVAGEEIVITTTGYDSQEAEKHVIAAVATDGVTITLRDTLAHRHMGETYTVGQHSYDMRAEVGLLSRNIKIIGQWYGDIDKEAYGARVLVGSVRTEDEKGNEVDVKGFARFSNVEFYRTGQEGWTDPWDPRFSLAWVGTGAAVPARPAFVKNCAFHDGYSTAIGTFGADDVIISGNVVHRTIFDGIRLTGAGHKLENNLVTVTLFRGAWGDRNELTNYMDWHASFEVAEASSLVMKGNVAAGSERRGFHIDGEACDAPEDDNAWTGNVAHGCLHGIQIFTADGVGSCSLIRNFVVYKSWDYGIYHQTQVSVHIKNTVIADSIVGYLPYIFAPAALTHLYENKIARMENVTCIGRSLHFDPNLDKMDENTNKNLQIRNYQIVRDAPRNVYGGKTCIMLPMFQSGTNGAPFKAFHSNMIYPSVRGLLDIRGLHAHNYNGHSDGTRDLVFFTNPSNEDIFHPTYLRNVVLSNVDEASKVYYARPSLGLINPSDCVDMECDGMKNVLIKDFDGGLIGGTGGAVLPQAEYEWNGDPRRGLGDYRIPKALLTTSSGDRIDADDIIDVRGILRNSACTYNSNWQAYNCQNDGENRTLDYRMLVIESLDSDTETRRLSPLAMLSNRYIDLNNGPQDHGWCFGYTCQKRISTFYTIVATGHHYDVYFTGYAPKKLRLTLLNVDDDITLRVAIWYARPEKLEVFNVETGISITPENYVYDVSLNKWIYKRPEIDGQYRPAINSRIHGANFMDVKTDLLYVTLRGGEPIDIKTAPAVILAFGFPAISIDEFFGENLISNLAIYLGVPDDKIRIVDVVEETSSRKRRSTSDGSVTYIIQFSDEITNSSVSVDEELSAEVLNNKTDTLLLDFQTGHLWERLNVTEGATFSSTQASTSNTSGDAGNEILVQHSIPIQLVVSSLPSSAEEYVAFDPQPMVSILDADNQVVSTLGGTWMVTVSLDTSGTDADDSATLQGTTTVAVSNGYANFTDLRITHSGTGYVLRYAISEPSGISLTTTDPTIDISLRTVNIGLPSGVDGYIEHNNPVDITLELQDVNGVTLENIGYKGHTWKVDISLDDSSIYDSTRVVGTTTFTFDPTTGRTITTGLSLTNTVSYYQYNLRFRVYTEPALYDSAVEGPTLQVWSCLSVKNEIGEDKVFLIS</sequence>
<keyword evidence="10" id="KW-0325">Glycoprotein</keyword>
<dbReference type="Proteomes" id="UP001642483">
    <property type="component" value="Unassembled WGS sequence"/>
</dbReference>
<evidence type="ECO:0000313" key="17">
    <source>
        <dbReference type="Proteomes" id="UP001642483"/>
    </source>
</evidence>
<feature type="region of interest" description="Disordered" evidence="12">
    <location>
        <begin position="2035"/>
        <end position="2056"/>
    </location>
</feature>
<dbReference type="SUPFAM" id="SSF81296">
    <property type="entry name" value="E set domains"/>
    <property type="match status" value="11"/>
</dbReference>
<dbReference type="InterPro" id="IPR055401">
    <property type="entry name" value="CEMIP_beta-hel_dom"/>
</dbReference>
<evidence type="ECO:0000256" key="8">
    <source>
        <dbReference type="ARBA" id="ARBA00022989"/>
    </source>
</evidence>
<organism evidence="16 17">
    <name type="scientific">Clavelina lepadiformis</name>
    <name type="common">Light-bulb sea squirt</name>
    <name type="synonym">Ascidia lepadiformis</name>
    <dbReference type="NCBI Taxonomy" id="159417"/>
    <lineage>
        <taxon>Eukaryota</taxon>
        <taxon>Metazoa</taxon>
        <taxon>Chordata</taxon>
        <taxon>Tunicata</taxon>
        <taxon>Ascidiacea</taxon>
        <taxon>Aplousobranchia</taxon>
        <taxon>Clavelinidae</taxon>
        <taxon>Clavelina</taxon>
    </lineage>
</organism>
<dbReference type="PROSITE" id="PS51484">
    <property type="entry name" value="G8"/>
    <property type="match status" value="2"/>
</dbReference>
<evidence type="ECO:0000256" key="10">
    <source>
        <dbReference type="ARBA" id="ARBA00023180"/>
    </source>
</evidence>
<feature type="signal peptide" evidence="13">
    <location>
        <begin position="1"/>
        <end position="18"/>
    </location>
</feature>
<dbReference type="Gene3D" id="2.60.120.1560">
    <property type="match status" value="1"/>
</dbReference>
<dbReference type="PANTHER" id="PTHR46769">
    <property type="entry name" value="POLYCYSTIC KIDNEY AND HEPATIC DISEASE 1 (AUTOSOMAL RECESSIVE)-LIKE 1"/>
    <property type="match status" value="1"/>
</dbReference>
<keyword evidence="7" id="KW-0677">Repeat</keyword>
<keyword evidence="9" id="KW-0472">Membrane</keyword>
<dbReference type="SUPFAM" id="SSF56988">
    <property type="entry name" value="Anthrax protective antigen"/>
    <property type="match status" value="1"/>
</dbReference>
<name>A0ABP0FUF2_CLALP</name>